<dbReference type="PANTHER" id="PTHR43283">
    <property type="entry name" value="BETA-LACTAMASE-RELATED"/>
    <property type="match status" value="1"/>
</dbReference>
<protein>
    <submittedName>
        <fullName evidence="2">6-aminohexanoate-dimer hydrolase</fullName>
        <ecNumber evidence="2">3.5.1.46</ecNumber>
    </submittedName>
</protein>
<dbReference type="EC" id="3.5.1.46" evidence="2"/>
<dbReference type="OrthoDB" id="119951at2"/>
<organism evidence="2 3">
    <name type="scientific">Microbulbifer aggregans</name>
    <dbReference type="NCBI Taxonomy" id="1769779"/>
    <lineage>
        <taxon>Bacteria</taxon>
        <taxon>Pseudomonadati</taxon>
        <taxon>Pseudomonadota</taxon>
        <taxon>Gammaproteobacteria</taxon>
        <taxon>Cellvibrionales</taxon>
        <taxon>Microbulbiferaceae</taxon>
        <taxon>Microbulbifer</taxon>
    </lineage>
</organism>
<name>A0A1C9W5R1_9GAMM</name>
<accession>A0A1C9W5R1</accession>
<proteinExistence type="predicted"/>
<dbReference type="KEGG" id="micc:AUP74_01029"/>
<dbReference type="InterPro" id="IPR012338">
    <property type="entry name" value="Beta-lactam/transpept-like"/>
</dbReference>
<dbReference type="EMBL" id="CP014143">
    <property type="protein sequence ID" value="AOS96494.1"/>
    <property type="molecule type" value="Genomic_DNA"/>
</dbReference>
<evidence type="ECO:0000313" key="2">
    <source>
        <dbReference type="EMBL" id="AOS96494.1"/>
    </source>
</evidence>
<dbReference type="Pfam" id="PF00144">
    <property type="entry name" value="Beta-lactamase"/>
    <property type="match status" value="1"/>
</dbReference>
<reference evidence="3" key="1">
    <citation type="submission" date="2016-01" db="EMBL/GenBank/DDBJ databases">
        <title>Complete genome sequence of Microbulbifer sp. CCB-MM1, a halophile isolated from Matang Mangrove Forest, Perak.</title>
        <authorList>
            <person name="Moh T.H."/>
            <person name="Dinesh B."/>
            <person name="Lau N.-S."/>
            <person name="Go F."/>
            <person name="Alexander Chong S.-C."/>
        </authorList>
    </citation>
    <scope>NUCLEOTIDE SEQUENCE [LARGE SCALE GENOMIC DNA]</scope>
    <source>
        <strain evidence="3">CCB-MM1</strain>
    </source>
</reference>
<feature type="domain" description="Beta-lactamase-related" evidence="1">
    <location>
        <begin position="165"/>
        <end position="433"/>
    </location>
</feature>
<dbReference type="STRING" id="1769779.AUP74_01029"/>
<dbReference type="Gene3D" id="3.40.710.10">
    <property type="entry name" value="DD-peptidase/beta-lactamase superfamily"/>
    <property type="match status" value="1"/>
</dbReference>
<dbReference type="PATRIC" id="fig|1769779.3.peg.1048"/>
<dbReference type="GO" id="GO:0019875">
    <property type="term" value="F:6-aminohexanoate-dimer hydrolase activity"/>
    <property type="evidence" value="ECO:0007669"/>
    <property type="project" value="UniProtKB-EC"/>
</dbReference>
<dbReference type="PANTHER" id="PTHR43283:SF7">
    <property type="entry name" value="BETA-LACTAMASE-RELATED DOMAIN-CONTAINING PROTEIN"/>
    <property type="match status" value="1"/>
</dbReference>
<evidence type="ECO:0000313" key="3">
    <source>
        <dbReference type="Proteomes" id="UP000095672"/>
    </source>
</evidence>
<evidence type="ECO:0000259" key="1">
    <source>
        <dbReference type="Pfam" id="PF00144"/>
    </source>
</evidence>
<dbReference type="Proteomes" id="UP000095672">
    <property type="component" value="Chromosome"/>
</dbReference>
<dbReference type="RefSeq" id="WP_069946624.1">
    <property type="nucleotide sequence ID" value="NZ_CP014143.1"/>
</dbReference>
<dbReference type="InterPro" id="IPR050789">
    <property type="entry name" value="Diverse_Enzym_Activities"/>
</dbReference>
<dbReference type="AlphaFoldDB" id="A0A1C9W5R1"/>
<gene>
    <name evidence="2" type="primary">nylB'</name>
    <name evidence="2" type="ORF">AUP74_01029</name>
</gene>
<dbReference type="InterPro" id="IPR001466">
    <property type="entry name" value="Beta-lactam-related"/>
</dbReference>
<dbReference type="SUPFAM" id="SSF56601">
    <property type="entry name" value="beta-lactamase/transpeptidase-like"/>
    <property type="match status" value="1"/>
</dbReference>
<keyword evidence="2" id="KW-0378">Hydrolase</keyword>
<keyword evidence="3" id="KW-1185">Reference proteome</keyword>
<sequence length="461" mass="49541">MKTTIKILLGTVAALALAVTLMAPSLLGFSVTQLGSAVRVATGMGAKLACSGRYVSGFAPNLIVEDLASYSPANRLLDLQYDDDARRVTADLVGLGEVSARYREGLGCALEIGDTAPLDGVTMETIKTSDAPWPKGTGTPAIDPDLQQQLGAMLARDNAAGLETRALLVVQDGALEAEAYAEGIHPQTPLLGWSMGKSLTAMMQGRLEALGQGDRTSTTLFPEWREDARRDITLEQLLQMSSGLAFDETYAPGSDATHMLFSAHSASDVALVSPAAHTPGSHFSYSSGTTNLIARWLHEQLGGDVQASVDFFQRELLQPLGMAHTVFEVDPSGVFVGSSYIYASARDWARLGQLMLNRGELNGQRLLTEEWVQRAATPNASDNEPRYGYQFWLNSGSDALRYPELPADTYFMQGNRKQVVMISPSTNTVIVRLGWSSGSYPVGENFAELLPAAGNEKLSGR</sequence>